<protein>
    <submittedName>
        <fullName evidence="1">Uncharacterized protein</fullName>
    </submittedName>
</protein>
<gene>
    <name evidence="1" type="ORF">B6254_0295</name>
</gene>
<dbReference type="AlphaFoldDB" id="A0A2S1KNZ2"/>
<reference evidence="1 2" key="1">
    <citation type="submission" date="2017-04" db="EMBL/GenBank/DDBJ databases">
        <title>Weissella cibaria strain m2 complete genome.</title>
        <authorList>
            <person name="Pan Q."/>
            <person name="Tan M."/>
            <person name="Yao F."/>
            <person name="Su S."/>
        </authorList>
    </citation>
    <scope>NUCLEOTIDE SEQUENCE [LARGE SCALE GENOMIC DNA]</scope>
    <source>
        <strain evidence="1 2">M2</strain>
    </source>
</reference>
<sequence>MFGGVVLSHEQQAGLVSYAVVQKLGNRMARTPFSGANNSP</sequence>
<evidence type="ECO:0000313" key="1">
    <source>
        <dbReference type="EMBL" id="AWF94729.1"/>
    </source>
</evidence>
<dbReference type="EMBL" id="CP020928">
    <property type="protein sequence ID" value="AWF94729.1"/>
    <property type="molecule type" value="Genomic_DNA"/>
</dbReference>
<accession>A0A2S1KNZ2</accession>
<organism evidence="1 2">
    <name type="scientific">Weissella cibaria</name>
    <dbReference type="NCBI Taxonomy" id="137591"/>
    <lineage>
        <taxon>Bacteria</taxon>
        <taxon>Bacillati</taxon>
        <taxon>Bacillota</taxon>
        <taxon>Bacilli</taxon>
        <taxon>Lactobacillales</taxon>
        <taxon>Lactobacillaceae</taxon>
        <taxon>Weissella</taxon>
    </lineage>
</organism>
<evidence type="ECO:0000313" key="2">
    <source>
        <dbReference type="Proteomes" id="UP000244870"/>
    </source>
</evidence>
<name>A0A2S1KNZ2_9LACO</name>
<proteinExistence type="predicted"/>
<dbReference type="Proteomes" id="UP000244870">
    <property type="component" value="Chromosome"/>
</dbReference>